<dbReference type="InterPro" id="IPR036390">
    <property type="entry name" value="WH_DNA-bd_sf"/>
</dbReference>
<name>A0A0M3QAA1_9CORY</name>
<dbReference type="PRINTS" id="PR00035">
    <property type="entry name" value="HTHGNTR"/>
</dbReference>
<dbReference type="Gene3D" id="1.10.10.10">
    <property type="entry name" value="Winged helix-like DNA-binding domain superfamily/Winged helix DNA-binding domain"/>
    <property type="match status" value="1"/>
</dbReference>
<dbReference type="STRING" id="931089.CDES_13145"/>
<dbReference type="KEGG" id="cdx:CDES_13145"/>
<dbReference type="SMART" id="SM00345">
    <property type="entry name" value="HTH_GNTR"/>
    <property type="match status" value="1"/>
</dbReference>
<evidence type="ECO:0000313" key="6">
    <source>
        <dbReference type="Proteomes" id="UP000068067"/>
    </source>
</evidence>
<dbReference type="AlphaFoldDB" id="A0A0M3QAA1"/>
<dbReference type="PANTHER" id="PTHR43537:SF5">
    <property type="entry name" value="UXU OPERON TRANSCRIPTIONAL REGULATOR"/>
    <property type="match status" value="1"/>
</dbReference>
<accession>A0A0M3QAA1</accession>
<dbReference type="Pfam" id="PF07729">
    <property type="entry name" value="FCD"/>
    <property type="match status" value="1"/>
</dbReference>
<dbReference type="EMBL" id="CP009220">
    <property type="protein sequence ID" value="ALC06973.1"/>
    <property type="molecule type" value="Genomic_DNA"/>
</dbReference>
<dbReference type="Gene3D" id="1.20.120.530">
    <property type="entry name" value="GntR ligand-binding domain-like"/>
    <property type="match status" value="1"/>
</dbReference>
<dbReference type="SUPFAM" id="SSF46785">
    <property type="entry name" value="Winged helix' DNA-binding domain"/>
    <property type="match status" value="1"/>
</dbReference>
<dbReference type="RefSeq" id="WP_082353461.1">
    <property type="nucleotide sequence ID" value="NZ_CP009220.1"/>
</dbReference>
<evidence type="ECO:0000256" key="1">
    <source>
        <dbReference type="ARBA" id="ARBA00023015"/>
    </source>
</evidence>
<keyword evidence="3" id="KW-0804">Transcription</keyword>
<dbReference type="PATRIC" id="fig|931089.4.peg.2662"/>
<feature type="domain" description="HTH gntR-type" evidence="4">
    <location>
        <begin position="21"/>
        <end position="89"/>
    </location>
</feature>
<keyword evidence="1" id="KW-0805">Transcription regulation</keyword>
<evidence type="ECO:0000259" key="4">
    <source>
        <dbReference type="PROSITE" id="PS50949"/>
    </source>
</evidence>
<dbReference type="InterPro" id="IPR036388">
    <property type="entry name" value="WH-like_DNA-bd_sf"/>
</dbReference>
<sequence>MMFTMNLSDSWTPRQPVLSRTSAAEEVFNAIRQGIESGEIPLGSKLSSEATLAASFGVSRSVVREALRSSATLGLTKTETGRGTFVISASPTNDLVLGNFSSTDLYEARPHIEVPAAGLAATRRSKDDLQQLFNIIEQMEAEDDHVAWVELDTEFHAAIANASGNSVFAKIVGDIRESLARQSETVNVVSGRREPSDAEHRAIVEAIAAQDKQAAEAAMAFHLSAVQVAVDDIVSKQS</sequence>
<dbReference type="InterPro" id="IPR000524">
    <property type="entry name" value="Tscrpt_reg_HTH_GntR"/>
</dbReference>
<dbReference type="PROSITE" id="PS50949">
    <property type="entry name" value="HTH_GNTR"/>
    <property type="match status" value="1"/>
</dbReference>
<dbReference type="Proteomes" id="UP000068067">
    <property type="component" value="Chromosome"/>
</dbReference>
<dbReference type="InterPro" id="IPR011711">
    <property type="entry name" value="GntR_C"/>
</dbReference>
<dbReference type="SMART" id="SM00895">
    <property type="entry name" value="FCD"/>
    <property type="match status" value="1"/>
</dbReference>
<dbReference type="GO" id="GO:0003700">
    <property type="term" value="F:DNA-binding transcription factor activity"/>
    <property type="evidence" value="ECO:0007669"/>
    <property type="project" value="InterPro"/>
</dbReference>
<organism evidence="5 6">
    <name type="scientific">Corynebacterium deserti GIMN1.010</name>
    <dbReference type="NCBI Taxonomy" id="931089"/>
    <lineage>
        <taxon>Bacteria</taxon>
        <taxon>Bacillati</taxon>
        <taxon>Actinomycetota</taxon>
        <taxon>Actinomycetes</taxon>
        <taxon>Mycobacteriales</taxon>
        <taxon>Corynebacteriaceae</taxon>
        <taxon>Corynebacterium</taxon>
    </lineage>
</organism>
<protein>
    <recommendedName>
        <fullName evidence="4">HTH gntR-type domain-containing protein</fullName>
    </recommendedName>
</protein>
<dbReference type="InterPro" id="IPR008920">
    <property type="entry name" value="TF_FadR/GntR_C"/>
</dbReference>
<dbReference type="GO" id="GO:0003677">
    <property type="term" value="F:DNA binding"/>
    <property type="evidence" value="ECO:0007669"/>
    <property type="project" value="UniProtKB-KW"/>
</dbReference>
<evidence type="ECO:0000313" key="5">
    <source>
        <dbReference type="EMBL" id="ALC06973.1"/>
    </source>
</evidence>
<dbReference type="OrthoDB" id="3571145at2"/>
<keyword evidence="6" id="KW-1185">Reference proteome</keyword>
<keyword evidence="2" id="KW-0238">DNA-binding</keyword>
<gene>
    <name evidence="5" type="ORF">CDES_13145</name>
</gene>
<dbReference type="SUPFAM" id="SSF48008">
    <property type="entry name" value="GntR ligand-binding domain-like"/>
    <property type="match status" value="1"/>
</dbReference>
<proteinExistence type="predicted"/>
<evidence type="ECO:0000256" key="3">
    <source>
        <dbReference type="ARBA" id="ARBA00023163"/>
    </source>
</evidence>
<dbReference type="PANTHER" id="PTHR43537">
    <property type="entry name" value="TRANSCRIPTIONAL REGULATOR, GNTR FAMILY"/>
    <property type="match status" value="1"/>
</dbReference>
<evidence type="ECO:0000256" key="2">
    <source>
        <dbReference type="ARBA" id="ARBA00023125"/>
    </source>
</evidence>
<dbReference type="Pfam" id="PF00392">
    <property type="entry name" value="GntR"/>
    <property type="match status" value="1"/>
</dbReference>
<reference evidence="5 6" key="1">
    <citation type="submission" date="2014-08" db="EMBL/GenBank/DDBJ databases">
        <title>Complete genome sequence of Corynebacterium deserti GIMN1.010 (=DSM 45689), isolated from desert sand in western China.</title>
        <authorList>
            <person name="Ruckert C."/>
            <person name="Albersmeier A."/>
            <person name="Kalinowski J."/>
        </authorList>
    </citation>
    <scope>NUCLEOTIDE SEQUENCE [LARGE SCALE GENOMIC DNA]</scope>
    <source>
        <strain evidence="5 6">GIMN1.010</strain>
    </source>
</reference>
<dbReference type="CDD" id="cd07377">
    <property type="entry name" value="WHTH_GntR"/>
    <property type="match status" value="1"/>
</dbReference>